<evidence type="ECO:0000313" key="2">
    <source>
        <dbReference type="EMBL" id="KAK3861255.1"/>
    </source>
</evidence>
<proteinExistence type="predicted"/>
<dbReference type="AlphaFoldDB" id="A0AAE1ETF6"/>
<sequence length="74" mass="7953">MRQQDQPGQFALSPFPRRRSRKSCTPGRDTTSSSAPSTPTPTPKTRSVGIQTPVLQRRGLSGLGDPPSHSKLPA</sequence>
<evidence type="ECO:0000256" key="1">
    <source>
        <dbReference type="SAM" id="MobiDB-lite"/>
    </source>
</evidence>
<keyword evidence="3" id="KW-1185">Reference proteome</keyword>
<gene>
    <name evidence="2" type="ORF">Pcinc_032766</name>
</gene>
<feature type="region of interest" description="Disordered" evidence="1">
    <location>
        <begin position="1"/>
        <end position="74"/>
    </location>
</feature>
<comment type="caution">
    <text evidence="2">The sequence shown here is derived from an EMBL/GenBank/DDBJ whole genome shotgun (WGS) entry which is preliminary data.</text>
</comment>
<accession>A0AAE1ETF6</accession>
<name>A0AAE1ETF6_PETCI</name>
<protein>
    <submittedName>
        <fullName evidence="2">Uncharacterized protein</fullName>
    </submittedName>
</protein>
<organism evidence="2 3">
    <name type="scientific">Petrolisthes cinctipes</name>
    <name type="common">Flat porcelain crab</name>
    <dbReference type="NCBI Taxonomy" id="88211"/>
    <lineage>
        <taxon>Eukaryota</taxon>
        <taxon>Metazoa</taxon>
        <taxon>Ecdysozoa</taxon>
        <taxon>Arthropoda</taxon>
        <taxon>Crustacea</taxon>
        <taxon>Multicrustacea</taxon>
        <taxon>Malacostraca</taxon>
        <taxon>Eumalacostraca</taxon>
        <taxon>Eucarida</taxon>
        <taxon>Decapoda</taxon>
        <taxon>Pleocyemata</taxon>
        <taxon>Anomura</taxon>
        <taxon>Galatheoidea</taxon>
        <taxon>Porcellanidae</taxon>
        <taxon>Petrolisthes</taxon>
    </lineage>
</organism>
<dbReference type="EMBL" id="JAWQEG010004522">
    <property type="protein sequence ID" value="KAK3861255.1"/>
    <property type="molecule type" value="Genomic_DNA"/>
</dbReference>
<reference evidence="2" key="1">
    <citation type="submission" date="2023-10" db="EMBL/GenBank/DDBJ databases">
        <title>Genome assemblies of two species of porcelain crab, Petrolisthes cinctipes and Petrolisthes manimaculis (Anomura: Porcellanidae).</title>
        <authorList>
            <person name="Angst P."/>
        </authorList>
    </citation>
    <scope>NUCLEOTIDE SEQUENCE</scope>
    <source>
        <strain evidence="2">PB745_01</strain>
        <tissue evidence="2">Gill</tissue>
    </source>
</reference>
<dbReference type="Proteomes" id="UP001286313">
    <property type="component" value="Unassembled WGS sequence"/>
</dbReference>
<evidence type="ECO:0000313" key="3">
    <source>
        <dbReference type="Proteomes" id="UP001286313"/>
    </source>
</evidence>